<name>A0A370UBV2_9GAMM</name>
<dbReference type="AlphaFoldDB" id="A0A370UBV2"/>
<dbReference type="PANTHER" id="PTHR23028:SF53">
    <property type="entry name" value="ACYL_TRANSF_3 DOMAIN-CONTAINING PROTEIN"/>
    <property type="match status" value="1"/>
</dbReference>
<feature type="transmembrane region" description="Helical" evidence="1">
    <location>
        <begin position="323"/>
        <end position="343"/>
    </location>
</feature>
<dbReference type="Pfam" id="PF01757">
    <property type="entry name" value="Acyl_transf_3"/>
    <property type="match status" value="1"/>
</dbReference>
<feature type="transmembrane region" description="Helical" evidence="1">
    <location>
        <begin position="193"/>
        <end position="213"/>
    </location>
</feature>
<protein>
    <recommendedName>
        <fullName evidence="2">Acyltransferase 3 domain-containing protein</fullName>
    </recommendedName>
</protein>
<feature type="transmembrane region" description="Helical" evidence="1">
    <location>
        <begin position="161"/>
        <end position="181"/>
    </location>
</feature>
<keyword evidence="1" id="KW-0812">Transmembrane</keyword>
<evidence type="ECO:0000313" key="4">
    <source>
        <dbReference type="Proteomes" id="UP000254326"/>
    </source>
</evidence>
<dbReference type="GO" id="GO:0016747">
    <property type="term" value="F:acyltransferase activity, transferring groups other than amino-acyl groups"/>
    <property type="evidence" value="ECO:0007669"/>
    <property type="project" value="InterPro"/>
</dbReference>
<gene>
    <name evidence="3" type="ORF">DN730_06600</name>
</gene>
<comment type="caution">
    <text evidence="3">The sequence shown here is derived from an EMBL/GenBank/DDBJ whole genome shotgun (WGS) entry which is preliminary data.</text>
</comment>
<dbReference type="PANTHER" id="PTHR23028">
    <property type="entry name" value="ACETYLTRANSFERASE"/>
    <property type="match status" value="1"/>
</dbReference>
<reference evidence="3 4" key="1">
    <citation type="submission" date="2018-06" db="EMBL/GenBank/DDBJ databases">
        <title>Marinomonas sp. YLB-05 draft genome sequence.</title>
        <authorList>
            <person name="Yu L."/>
            <person name="Tang X."/>
        </authorList>
    </citation>
    <scope>NUCLEOTIDE SEQUENCE [LARGE SCALE GENOMIC DNA]</scope>
    <source>
        <strain evidence="3 4">YLB-05</strain>
    </source>
</reference>
<proteinExistence type="predicted"/>
<evidence type="ECO:0000256" key="1">
    <source>
        <dbReference type="SAM" id="Phobius"/>
    </source>
</evidence>
<feature type="transmembrane region" description="Helical" evidence="1">
    <location>
        <begin position="250"/>
        <end position="277"/>
    </location>
</feature>
<feature type="transmembrane region" description="Helical" evidence="1">
    <location>
        <begin position="51"/>
        <end position="70"/>
    </location>
</feature>
<feature type="transmembrane region" description="Helical" evidence="1">
    <location>
        <begin position="82"/>
        <end position="105"/>
    </location>
</feature>
<dbReference type="GO" id="GO:0000271">
    <property type="term" value="P:polysaccharide biosynthetic process"/>
    <property type="evidence" value="ECO:0007669"/>
    <property type="project" value="TreeGrafter"/>
</dbReference>
<dbReference type="InterPro" id="IPR002656">
    <property type="entry name" value="Acyl_transf_3_dom"/>
</dbReference>
<dbReference type="RefSeq" id="WP_115467309.1">
    <property type="nucleotide sequence ID" value="NZ_QKRA01000002.1"/>
</dbReference>
<sequence length="351" mass="39971">MHRLSFLSQSRNNNFNLIRLICAVGVLLAHSHLVFTGSSLPWYMLGVRLDHMFVAVFFVISGFLICRSLVRSQDLRQYFLSRAIRLLPALAVLLLITVFIIGPLATDYPLSIYFTDPSTWRYFLNLNLFSIDTQFDLADVFSDNPYPQKINASLWTLPIEVWLYSMVATLFCIALLLQDACPPLFEKARQSTVLWGLFAVLLGSNSVINTLLSDRQDDSKTILLFICLFAIAALCYLARDYLVLRYRYAGLLWMGVVALLDTPILSAYVCICITYSVLVLAYRPGGFIRQFNQFGDYSYGLYIYGFVVQQMTLQLWPNIGFSLFVIVSTIATFGAAALSWHWIEQPCLKRL</sequence>
<evidence type="ECO:0000313" key="3">
    <source>
        <dbReference type="EMBL" id="RDL45276.1"/>
    </source>
</evidence>
<keyword evidence="1" id="KW-1133">Transmembrane helix</keyword>
<feature type="transmembrane region" description="Helical" evidence="1">
    <location>
        <begin position="219"/>
        <end position="238"/>
    </location>
</feature>
<feature type="transmembrane region" description="Helical" evidence="1">
    <location>
        <begin position="20"/>
        <end position="45"/>
    </location>
</feature>
<accession>A0A370UBV2</accession>
<keyword evidence="4" id="KW-1185">Reference proteome</keyword>
<feature type="transmembrane region" description="Helical" evidence="1">
    <location>
        <begin position="297"/>
        <end position="316"/>
    </location>
</feature>
<organism evidence="3 4">
    <name type="scientific">Marinomonas piezotolerans</name>
    <dbReference type="NCBI Taxonomy" id="2213058"/>
    <lineage>
        <taxon>Bacteria</taxon>
        <taxon>Pseudomonadati</taxon>
        <taxon>Pseudomonadota</taxon>
        <taxon>Gammaproteobacteria</taxon>
        <taxon>Oceanospirillales</taxon>
        <taxon>Oceanospirillaceae</taxon>
        <taxon>Marinomonas</taxon>
    </lineage>
</organism>
<feature type="domain" description="Acyltransferase 3" evidence="2">
    <location>
        <begin position="13"/>
        <end position="338"/>
    </location>
</feature>
<dbReference type="InterPro" id="IPR050879">
    <property type="entry name" value="Acyltransferase_3"/>
</dbReference>
<keyword evidence="1" id="KW-0472">Membrane</keyword>
<dbReference type="GO" id="GO:0016020">
    <property type="term" value="C:membrane"/>
    <property type="evidence" value="ECO:0007669"/>
    <property type="project" value="TreeGrafter"/>
</dbReference>
<dbReference type="EMBL" id="QKRA01000002">
    <property type="protein sequence ID" value="RDL45276.1"/>
    <property type="molecule type" value="Genomic_DNA"/>
</dbReference>
<evidence type="ECO:0000259" key="2">
    <source>
        <dbReference type="Pfam" id="PF01757"/>
    </source>
</evidence>
<dbReference type="OrthoDB" id="9767863at2"/>
<dbReference type="Proteomes" id="UP000254326">
    <property type="component" value="Unassembled WGS sequence"/>
</dbReference>